<keyword evidence="5" id="KW-0597">Phosphoprotein</keyword>
<evidence type="ECO:0000256" key="3">
    <source>
        <dbReference type="ARBA" id="ARBA00021740"/>
    </source>
</evidence>
<dbReference type="PROSITE" id="PS50113">
    <property type="entry name" value="PAC"/>
    <property type="match status" value="1"/>
</dbReference>
<evidence type="ECO:0000256" key="5">
    <source>
        <dbReference type="ARBA" id="ARBA00022553"/>
    </source>
</evidence>
<dbReference type="EC" id="2.7.13.3" evidence="2"/>
<dbReference type="PATRIC" id="fig|401562.3.peg.3666"/>
<dbReference type="Gene3D" id="3.30.450.20">
    <property type="entry name" value="PAS domain"/>
    <property type="match status" value="1"/>
</dbReference>
<protein>
    <recommendedName>
        <fullName evidence="3">Blue-light-activated histidine kinase</fullName>
        <ecNumber evidence="2">2.7.13.3</ecNumber>
    </recommendedName>
</protein>
<dbReference type="AlphaFoldDB" id="A0A175REX4"/>
<dbReference type="InterPro" id="IPR011102">
    <property type="entry name" value="Sig_transdc_His_kinase_HWE"/>
</dbReference>
<dbReference type="PROSITE" id="PS50112">
    <property type="entry name" value="PAS"/>
    <property type="match status" value="1"/>
</dbReference>
<evidence type="ECO:0000256" key="16">
    <source>
        <dbReference type="ARBA" id="ARBA00023170"/>
    </source>
</evidence>
<dbReference type="SUPFAM" id="SSF55874">
    <property type="entry name" value="ATPase domain of HSP90 chaperone/DNA topoisomerase II/histidine kinase"/>
    <property type="match status" value="1"/>
</dbReference>
<dbReference type="PANTHER" id="PTHR41523">
    <property type="entry name" value="TWO-COMPONENT SYSTEM SENSOR PROTEIN"/>
    <property type="match status" value="1"/>
</dbReference>
<evidence type="ECO:0000256" key="1">
    <source>
        <dbReference type="ARBA" id="ARBA00000085"/>
    </source>
</evidence>
<dbReference type="SMART" id="SM00091">
    <property type="entry name" value="PAS"/>
    <property type="match status" value="1"/>
</dbReference>
<keyword evidence="12" id="KW-0418">Kinase</keyword>
<evidence type="ECO:0000259" key="18">
    <source>
        <dbReference type="PROSITE" id="PS50112"/>
    </source>
</evidence>
<evidence type="ECO:0000256" key="2">
    <source>
        <dbReference type="ARBA" id="ARBA00012438"/>
    </source>
</evidence>
<reference evidence="20 21" key="1">
    <citation type="journal article" date="2016" name="Front. Microbiol.">
        <title>Genomic Resource of Rice Seed Associated Bacteria.</title>
        <authorList>
            <person name="Midha S."/>
            <person name="Bansal K."/>
            <person name="Sharma S."/>
            <person name="Kumar N."/>
            <person name="Patil P.P."/>
            <person name="Chaudhry V."/>
            <person name="Patil P.B."/>
        </authorList>
    </citation>
    <scope>NUCLEOTIDE SEQUENCE [LARGE SCALE GENOMIC DNA]</scope>
    <source>
        <strain evidence="20 21">NS226</strain>
    </source>
</reference>
<dbReference type="Gene3D" id="3.30.565.10">
    <property type="entry name" value="Histidine kinase-like ATPase, C-terminal domain"/>
    <property type="match status" value="1"/>
</dbReference>
<evidence type="ECO:0000313" key="20">
    <source>
        <dbReference type="EMBL" id="KTQ98057.1"/>
    </source>
</evidence>
<dbReference type="GO" id="GO:0009881">
    <property type="term" value="F:photoreceptor activity"/>
    <property type="evidence" value="ECO:0007669"/>
    <property type="project" value="UniProtKB-KW"/>
</dbReference>
<feature type="region of interest" description="Disordered" evidence="17">
    <location>
        <begin position="1"/>
        <end position="24"/>
    </location>
</feature>
<keyword evidence="9" id="KW-0808">Transferase</keyword>
<dbReference type="EMBL" id="LDPZ01000005">
    <property type="protein sequence ID" value="KTQ98057.1"/>
    <property type="molecule type" value="Genomic_DNA"/>
</dbReference>
<evidence type="ECO:0000313" key="21">
    <source>
        <dbReference type="Proteomes" id="UP000078272"/>
    </source>
</evidence>
<keyword evidence="14" id="KW-0157">Chromophore</keyword>
<dbReference type="InterPro" id="IPR001610">
    <property type="entry name" value="PAC"/>
</dbReference>
<evidence type="ECO:0000256" key="12">
    <source>
        <dbReference type="ARBA" id="ARBA00022777"/>
    </source>
</evidence>
<dbReference type="RefSeq" id="WP_193752773.1">
    <property type="nucleotide sequence ID" value="NZ_LDPZ01000005.1"/>
</dbReference>
<gene>
    <name evidence="20" type="ORF">NS226_02655</name>
</gene>
<feature type="domain" description="PAS" evidence="18">
    <location>
        <begin position="21"/>
        <end position="70"/>
    </location>
</feature>
<dbReference type="SUPFAM" id="SSF55785">
    <property type="entry name" value="PYP-like sensor domain (PAS domain)"/>
    <property type="match status" value="1"/>
</dbReference>
<keyword evidence="8" id="KW-0288">FMN</keyword>
<evidence type="ECO:0000256" key="10">
    <source>
        <dbReference type="ARBA" id="ARBA00022737"/>
    </source>
</evidence>
<feature type="domain" description="PAC" evidence="19">
    <location>
        <begin position="95"/>
        <end position="148"/>
    </location>
</feature>
<keyword evidence="15" id="KW-0843">Virulence</keyword>
<dbReference type="CDD" id="cd00130">
    <property type="entry name" value="PAS"/>
    <property type="match status" value="1"/>
</dbReference>
<evidence type="ECO:0000256" key="15">
    <source>
        <dbReference type="ARBA" id="ARBA00023026"/>
    </source>
</evidence>
<keyword evidence="13" id="KW-0067">ATP-binding</keyword>
<evidence type="ECO:0000256" key="14">
    <source>
        <dbReference type="ARBA" id="ARBA00022991"/>
    </source>
</evidence>
<dbReference type="InterPro" id="IPR035965">
    <property type="entry name" value="PAS-like_dom_sf"/>
</dbReference>
<name>A0A175REX4_9HYPH</name>
<keyword evidence="7" id="KW-0285">Flavoprotein</keyword>
<evidence type="ECO:0000256" key="9">
    <source>
        <dbReference type="ARBA" id="ARBA00022679"/>
    </source>
</evidence>
<evidence type="ECO:0000256" key="6">
    <source>
        <dbReference type="ARBA" id="ARBA00022606"/>
    </source>
</evidence>
<dbReference type="Proteomes" id="UP000078272">
    <property type="component" value="Unassembled WGS sequence"/>
</dbReference>
<keyword evidence="6" id="KW-0716">Sensory transduction</keyword>
<dbReference type="InterPro" id="IPR000014">
    <property type="entry name" value="PAS"/>
</dbReference>
<evidence type="ECO:0000256" key="11">
    <source>
        <dbReference type="ARBA" id="ARBA00022741"/>
    </source>
</evidence>
<keyword evidence="11" id="KW-0547">Nucleotide-binding</keyword>
<sequence>MVNETTQSKIERELEIPSGNSEDPFASAVRATRMPMVITDPRQSDNPIIFCNDAFIKLTGYERHEIIGHNCRFLQGPATRQADTLKVREAIARREGIEIDLLNYRKDGTTFWNALLVSPVFSGGELVYFFASQLDVTERKRAEEHSFLLNRELSHRVKNTLATVQTVVLQTLRDGSVPERVAGAVAGRLRAIARSHDVLTAEAWASALLLDVIQGALDPIHSRVGDRLHVAGPDVRLKPRIATMLSLAMHELGDNALRYGALSNGSGRVDVHWRVGDGRFSLQWKESGGPAVSPPAEPGYGIRIVERVLAAEFGGTSRIEFAPDGIVFQLDAPSAGLEVERTAWTAP</sequence>
<dbReference type="GO" id="GO:0004673">
    <property type="term" value="F:protein histidine kinase activity"/>
    <property type="evidence" value="ECO:0007669"/>
    <property type="project" value="UniProtKB-EC"/>
</dbReference>
<dbReference type="SMART" id="SM00086">
    <property type="entry name" value="PAC"/>
    <property type="match status" value="1"/>
</dbReference>
<evidence type="ECO:0000256" key="8">
    <source>
        <dbReference type="ARBA" id="ARBA00022643"/>
    </source>
</evidence>
<dbReference type="PANTHER" id="PTHR41523:SF7">
    <property type="entry name" value="HISTIDINE KINASE"/>
    <property type="match status" value="1"/>
</dbReference>
<keyword evidence="4" id="KW-0600">Photoreceptor protein</keyword>
<evidence type="ECO:0000256" key="4">
    <source>
        <dbReference type="ARBA" id="ARBA00022543"/>
    </source>
</evidence>
<evidence type="ECO:0000256" key="7">
    <source>
        <dbReference type="ARBA" id="ARBA00022630"/>
    </source>
</evidence>
<evidence type="ECO:0000259" key="19">
    <source>
        <dbReference type="PROSITE" id="PS50113"/>
    </source>
</evidence>
<proteinExistence type="predicted"/>
<comment type="catalytic activity">
    <reaction evidence="1">
        <text>ATP + protein L-histidine = ADP + protein N-phospho-L-histidine.</text>
        <dbReference type="EC" id="2.7.13.3"/>
    </reaction>
</comment>
<dbReference type="STRING" id="401562.NS365_01490"/>
<dbReference type="InterPro" id="IPR000700">
    <property type="entry name" value="PAS-assoc_C"/>
</dbReference>
<dbReference type="InterPro" id="IPR036890">
    <property type="entry name" value="HATPase_C_sf"/>
</dbReference>
<evidence type="ECO:0000256" key="13">
    <source>
        <dbReference type="ARBA" id="ARBA00022840"/>
    </source>
</evidence>
<evidence type="ECO:0000256" key="17">
    <source>
        <dbReference type="SAM" id="MobiDB-lite"/>
    </source>
</evidence>
<keyword evidence="10" id="KW-0677">Repeat</keyword>
<dbReference type="GO" id="GO:0005524">
    <property type="term" value="F:ATP binding"/>
    <property type="evidence" value="ECO:0007669"/>
    <property type="project" value="UniProtKB-KW"/>
</dbReference>
<comment type="caution">
    <text evidence="20">The sequence shown here is derived from an EMBL/GenBank/DDBJ whole genome shotgun (WGS) entry which is preliminary data.</text>
</comment>
<dbReference type="Pfam" id="PF07536">
    <property type="entry name" value="HWE_HK"/>
    <property type="match status" value="1"/>
</dbReference>
<dbReference type="SMART" id="SM00911">
    <property type="entry name" value="HWE_HK"/>
    <property type="match status" value="1"/>
</dbReference>
<dbReference type="Pfam" id="PF13426">
    <property type="entry name" value="PAS_9"/>
    <property type="match status" value="1"/>
</dbReference>
<dbReference type="NCBIfam" id="TIGR00229">
    <property type="entry name" value="sensory_box"/>
    <property type="match status" value="1"/>
</dbReference>
<organism evidence="20 21">
    <name type="scientific">Aureimonas ureilytica</name>
    <dbReference type="NCBI Taxonomy" id="401562"/>
    <lineage>
        <taxon>Bacteria</taxon>
        <taxon>Pseudomonadati</taxon>
        <taxon>Pseudomonadota</taxon>
        <taxon>Alphaproteobacteria</taxon>
        <taxon>Hyphomicrobiales</taxon>
        <taxon>Aurantimonadaceae</taxon>
        <taxon>Aureimonas</taxon>
    </lineage>
</organism>
<accession>A0A175REX4</accession>
<keyword evidence="16" id="KW-0675">Receptor</keyword>